<proteinExistence type="predicted"/>
<dbReference type="InterPro" id="IPR000871">
    <property type="entry name" value="Beta-lactam_class-A"/>
</dbReference>
<keyword evidence="3" id="KW-1185">Reference proteome</keyword>
<dbReference type="GO" id="GO:0008800">
    <property type="term" value="F:beta-lactamase activity"/>
    <property type="evidence" value="ECO:0007669"/>
    <property type="project" value="InterPro"/>
</dbReference>
<evidence type="ECO:0000313" key="2">
    <source>
        <dbReference type="EMBL" id="EGG45832.1"/>
    </source>
</evidence>
<protein>
    <recommendedName>
        <fullName evidence="1">Beta-lactamase class A catalytic domain-containing protein</fullName>
    </recommendedName>
</protein>
<gene>
    <name evidence="2" type="ORF">SGM_3920</name>
</gene>
<dbReference type="eggNOG" id="COG2367">
    <property type="taxonomic scope" value="Bacteria"/>
</dbReference>
<dbReference type="PANTHER" id="PTHR35333">
    <property type="entry name" value="BETA-LACTAMASE"/>
    <property type="match status" value="1"/>
</dbReference>
<name>F3NLA6_9ACTN</name>
<dbReference type="InterPro" id="IPR045155">
    <property type="entry name" value="Beta-lactam_cat"/>
</dbReference>
<dbReference type="SUPFAM" id="SSF56601">
    <property type="entry name" value="beta-lactamase/transpeptidase-like"/>
    <property type="match status" value="1"/>
</dbReference>
<dbReference type="EMBL" id="AEYX01000039">
    <property type="protein sequence ID" value="EGG45832.1"/>
    <property type="molecule type" value="Genomic_DNA"/>
</dbReference>
<accession>F3NLA6</accession>
<dbReference type="InterPro" id="IPR012338">
    <property type="entry name" value="Beta-lactam/transpept-like"/>
</dbReference>
<dbReference type="Gene3D" id="3.40.710.10">
    <property type="entry name" value="DD-peptidase/beta-lactamase superfamily"/>
    <property type="match status" value="1"/>
</dbReference>
<dbReference type="GO" id="GO:0046677">
    <property type="term" value="P:response to antibiotic"/>
    <property type="evidence" value="ECO:0007669"/>
    <property type="project" value="InterPro"/>
</dbReference>
<comment type="caution">
    <text evidence="2">The sequence shown here is derived from an EMBL/GenBank/DDBJ whole genome shotgun (WGS) entry which is preliminary data.</text>
</comment>
<dbReference type="AlphaFoldDB" id="F3NLA6"/>
<organism evidence="2 3">
    <name type="scientific">Streptomyces griseoaurantiacus M045</name>
    <dbReference type="NCBI Taxonomy" id="996637"/>
    <lineage>
        <taxon>Bacteria</taxon>
        <taxon>Bacillati</taxon>
        <taxon>Actinomycetota</taxon>
        <taxon>Actinomycetes</taxon>
        <taxon>Kitasatosporales</taxon>
        <taxon>Streptomycetaceae</taxon>
        <taxon>Streptomyces</taxon>
        <taxon>Streptomyces aurantiacus group</taxon>
    </lineage>
</organism>
<evidence type="ECO:0000313" key="3">
    <source>
        <dbReference type="Proteomes" id="UP000003022"/>
    </source>
</evidence>
<dbReference type="Pfam" id="PF13354">
    <property type="entry name" value="Beta-lactamase2"/>
    <property type="match status" value="1"/>
</dbReference>
<dbReference type="STRING" id="996637.SGM_3920"/>
<dbReference type="Proteomes" id="UP000003022">
    <property type="component" value="Unassembled WGS sequence"/>
</dbReference>
<dbReference type="RefSeq" id="WP_006141707.1">
    <property type="nucleotide sequence ID" value="NZ_AEYX01000039.1"/>
</dbReference>
<feature type="domain" description="Beta-lactamase class A catalytic" evidence="1">
    <location>
        <begin position="101"/>
        <end position="248"/>
    </location>
</feature>
<dbReference type="PANTHER" id="PTHR35333:SF3">
    <property type="entry name" value="BETA-LACTAMASE-TYPE TRANSPEPTIDASE FOLD CONTAINING PROTEIN"/>
    <property type="match status" value="1"/>
</dbReference>
<evidence type="ECO:0000259" key="1">
    <source>
        <dbReference type="Pfam" id="PF13354"/>
    </source>
</evidence>
<dbReference type="GO" id="GO:0030655">
    <property type="term" value="P:beta-lactam antibiotic catabolic process"/>
    <property type="evidence" value="ECO:0007669"/>
    <property type="project" value="InterPro"/>
</dbReference>
<sequence length="283" mass="28946">MRVPRFGVVGGFGSGEAWVGSVGNAADERGGVLTEAMRAVPVPDRVRVSVAVLDRDSGAHAAYGEGEFVTASVVKVDILAALLLRARDAGRPPTARERAHAAAMIERSDNDSASALWEAIGRAEGLDAANARFGLRATRGGEGPLWGLTRTTAADRLRLLRQVYGEGGPCGAPLLDADSRAYVRELMGNVVTDQRWGVSAAAGLGRGPAPACALKNGWLPRSATGLWVVHSVGRITTAEGHRCLMAVLSDGHATLAEGIAVVEAAARAAAGLLAGGGEGTGAG</sequence>
<reference evidence="2 3" key="1">
    <citation type="journal article" date="2011" name="J. Bacteriol.">
        <title>Draft genome sequence of the marine bacterium Streptomyces griseoaurantiacus M045, which produces novel manumycin-type antibiotics with a pABA core component.</title>
        <authorList>
            <person name="Li F."/>
            <person name="Jiang P."/>
            <person name="Zheng H."/>
            <person name="Wang S."/>
            <person name="Zhao G."/>
            <person name="Qin S."/>
            <person name="Liu Z."/>
        </authorList>
    </citation>
    <scope>NUCLEOTIDE SEQUENCE [LARGE SCALE GENOMIC DNA]</scope>
    <source>
        <strain evidence="2 3">M045</strain>
    </source>
</reference>